<comment type="caution">
    <text evidence="2">Lacks conserved residue(s) required for the propagation of feature annotation.</text>
</comment>
<dbReference type="Pfam" id="PF18962">
    <property type="entry name" value="Por_Secre_tail"/>
    <property type="match status" value="1"/>
</dbReference>
<dbReference type="GO" id="GO:0004252">
    <property type="term" value="F:serine-type endopeptidase activity"/>
    <property type="evidence" value="ECO:0007669"/>
    <property type="project" value="InterPro"/>
</dbReference>
<gene>
    <name evidence="5" type="ORF">GXP67_01950</name>
</gene>
<dbReference type="InterPro" id="IPR026444">
    <property type="entry name" value="Secre_tail"/>
</dbReference>
<feature type="domain" description="Peptidase S8/S53" evidence="3">
    <location>
        <begin position="219"/>
        <end position="465"/>
    </location>
</feature>
<keyword evidence="6" id="KW-1185">Reference proteome</keyword>
<dbReference type="NCBIfam" id="TIGR04183">
    <property type="entry name" value="Por_Secre_tail"/>
    <property type="match status" value="1"/>
</dbReference>
<evidence type="ECO:0000256" key="1">
    <source>
        <dbReference type="ARBA" id="ARBA00011073"/>
    </source>
</evidence>
<dbReference type="Gene3D" id="2.60.120.380">
    <property type="match status" value="1"/>
</dbReference>
<dbReference type="SUPFAM" id="SSF52743">
    <property type="entry name" value="Subtilisin-like"/>
    <property type="match status" value="1"/>
</dbReference>
<dbReference type="Pfam" id="PF00082">
    <property type="entry name" value="Peptidase_S8"/>
    <property type="match status" value="1"/>
</dbReference>
<organism evidence="5 6">
    <name type="scientific">Rhodocytophaga rosea</name>
    <dbReference type="NCBI Taxonomy" id="2704465"/>
    <lineage>
        <taxon>Bacteria</taxon>
        <taxon>Pseudomonadati</taxon>
        <taxon>Bacteroidota</taxon>
        <taxon>Cytophagia</taxon>
        <taxon>Cytophagales</taxon>
        <taxon>Rhodocytophagaceae</taxon>
        <taxon>Rhodocytophaga</taxon>
    </lineage>
</organism>
<evidence type="ECO:0000259" key="3">
    <source>
        <dbReference type="Pfam" id="PF00082"/>
    </source>
</evidence>
<accession>A0A6C0GC94</accession>
<sequence length="955" mass="104799">MYYLKKLIPGKKLVFLLWVLLMAYPTLNFAQQRNLDAVLAKIIKSPDVNQGLRTQPTSQQPFLIKIKPGVKKESLITNGITVLRTIDQHYLIVKPTKSALSQTLYEEKWTVNHLWKLSDELLLHGDQTTRQTFTISVSDPSVPGILSAIPQLSILSSKNNILTVTTTLETIINKVIAVNGVLYVGKEATNPRVESPVKDMNLNPNTVNRIHHFFPALTGEGITISIQEQPYNTEDIDLKGRHIPSSISAGEASTHATDMATIAAGAGNSFITGKGVAWGASVTSSDFEDLLPDADEDYATLNSWVQNHSYGTEIENFYGTRAEAFDKSANRNPTLLHVFSSGNEGAATSATGPYQGIEGLANLTGNFKMSKNILTVGSVDAVGQPVAFSSRGPAYDGRIKPEVVAYSTAGTSNSAALVSGIAALLQQAYQQQQGNLPPAALLKSLLINSAQDAGPVGIDYITGFGNVDAYRTLQNLTAKRYFSGSISQGQTKSFPLQVPATARKLKVTLVWNDPAALPNAGFALVNDLDMQLTTEGNTWLPWKLDPSADFAKLTKAATRGADHLNTIEQIMLDKPVAGTYTITVKGFDLAAGSQSFYISYQWDTTNQFEWLFPTGSDNMPFDGESDTYFSWKSTLADTLGKLEYTLDQGITWISINDHVNLKNGTYMWKTPELTTRAQARMVVGNEVFPTLSFTISWPLPITVGFNCGDSLLVQWPFAENVKEYELSVFEGNSLKTIVVTSDTAIVLKKTQLTSPLFAIQSLLKEGGHGLRAHTFDYASLSSSCFLVSFGVETVRENGIDLLAELGTIYGIDRILVERQKNGIFETIHTIQPESKQVRIQDTHPLQGLNTYRIRILFPTGKEIISETVRSYFVADPPVMVFPNPVSNAEKLQVFSKEFASQEVVFRLFDLNGKIKLTTHLLSSRETIPLNGLLPGLYVYSIQTDEGIFNGKLLVR</sequence>
<dbReference type="GO" id="GO:0006508">
    <property type="term" value="P:proteolysis"/>
    <property type="evidence" value="ECO:0007669"/>
    <property type="project" value="InterPro"/>
</dbReference>
<proteinExistence type="inferred from homology"/>
<dbReference type="InterPro" id="IPR036852">
    <property type="entry name" value="Peptidase_S8/S53_dom_sf"/>
</dbReference>
<dbReference type="InterPro" id="IPR051048">
    <property type="entry name" value="Peptidase_S8/S53_subtilisin"/>
</dbReference>
<dbReference type="PANTHER" id="PTHR43399">
    <property type="entry name" value="SUBTILISIN-RELATED"/>
    <property type="match status" value="1"/>
</dbReference>
<dbReference type="AlphaFoldDB" id="A0A6C0GC94"/>
<dbReference type="Gene3D" id="3.40.50.200">
    <property type="entry name" value="Peptidase S8/S53 domain"/>
    <property type="match status" value="1"/>
</dbReference>
<reference evidence="5 6" key="1">
    <citation type="submission" date="2020-01" db="EMBL/GenBank/DDBJ databases">
        <authorList>
            <person name="Kim M.K."/>
        </authorList>
    </citation>
    <scope>NUCLEOTIDE SEQUENCE [LARGE SCALE GENOMIC DNA]</scope>
    <source>
        <strain evidence="5 6">172606-1</strain>
    </source>
</reference>
<dbReference type="EMBL" id="CP048222">
    <property type="protein sequence ID" value="QHT65517.1"/>
    <property type="molecule type" value="Genomic_DNA"/>
</dbReference>
<dbReference type="KEGG" id="rhoz:GXP67_01950"/>
<name>A0A6C0GC94_9BACT</name>
<dbReference type="InterPro" id="IPR008979">
    <property type="entry name" value="Galactose-bd-like_sf"/>
</dbReference>
<evidence type="ECO:0000259" key="4">
    <source>
        <dbReference type="Pfam" id="PF18962"/>
    </source>
</evidence>
<dbReference type="InterPro" id="IPR000209">
    <property type="entry name" value="Peptidase_S8/S53_dom"/>
</dbReference>
<evidence type="ECO:0000313" key="6">
    <source>
        <dbReference type="Proteomes" id="UP000480178"/>
    </source>
</evidence>
<comment type="similarity">
    <text evidence="1 2">Belongs to the peptidase S8 family.</text>
</comment>
<dbReference type="RefSeq" id="WP_162441604.1">
    <property type="nucleotide sequence ID" value="NZ_CP048222.1"/>
</dbReference>
<dbReference type="Proteomes" id="UP000480178">
    <property type="component" value="Chromosome"/>
</dbReference>
<dbReference type="PANTHER" id="PTHR43399:SF4">
    <property type="entry name" value="CELL WALL-ASSOCIATED PROTEASE"/>
    <property type="match status" value="1"/>
</dbReference>
<protein>
    <submittedName>
        <fullName evidence="5">S8 family serine peptidase</fullName>
    </submittedName>
</protein>
<dbReference type="PROSITE" id="PS51892">
    <property type="entry name" value="SUBTILASE"/>
    <property type="match status" value="1"/>
</dbReference>
<evidence type="ECO:0000256" key="2">
    <source>
        <dbReference type="PROSITE-ProRule" id="PRU01240"/>
    </source>
</evidence>
<dbReference type="SUPFAM" id="SSF49785">
    <property type="entry name" value="Galactose-binding domain-like"/>
    <property type="match status" value="1"/>
</dbReference>
<evidence type="ECO:0000313" key="5">
    <source>
        <dbReference type="EMBL" id="QHT65517.1"/>
    </source>
</evidence>
<feature type="domain" description="Secretion system C-terminal sorting" evidence="4">
    <location>
        <begin position="880"/>
        <end position="952"/>
    </location>
</feature>